<dbReference type="GO" id="GO:0000287">
    <property type="term" value="F:magnesium ion binding"/>
    <property type="evidence" value="ECO:0007669"/>
    <property type="project" value="UniProtKB-UniRule"/>
</dbReference>
<dbReference type="FunFam" id="3.40.50.920:FF:000002">
    <property type="entry name" value="1-deoxy-D-xylulose-5-phosphate synthase"/>
    <property type="match status" value="1"/>
</dbReference>
<evidence type="ECO:0000256" key="3">
    <source>
        <dbReference type="ARBA" id="ARBA00011738"/>
    </source>
</evidence>
<keyword evidence="5 11" id="KW-0479">Metal-binding</keyword>
<evidence type="ECO:0000256" key="10">
    <source>
        <dbReference type="ARBA" id="ARBA00055605"/>
    </source>
</evidence>
<evidence type="ECO:0000256" key="5">
    <source>
        <dbReference type="ARBA" id="ARBA00022723"/>
    </source>
</evidence>
<dbReference type="GO" id="GO:0019288">
    <property type="term" value="P:isopentenyl diphosphate biosynthetic process, methylerythritol 4-phosphate pathway"/>
    <property type="evidence" value="ECO:0007669"/>
    <property type="project" value="TreeGrafter"/>
</dbReference>
<comment type="cofactor">
    <cofactor evidence="11">
        <name>Mg(2+)</name>
        <dbReference type="ChEBI" id="CHEBI:18420"/>
    </cofactor>
    <text evidence="11">Binds 1 Mg(2+) ion per subunit.</text>
</comment>
<feature type="binding site" evidence="11">
    <location>
        <position position="71"/>
    </location>
    <ligand>
        <name>thiamine diphosphate</name>
        <dbReference type="ChEBI" id="CHEBI:58937"/>
    </ligand>
</feature>
<dbReference type="SMART" id="SM00861">
    <property type="entry name" value="Transket_pyr"/>
    <property type="match status" value="1"/>
</dbReference>
<dbReference type="UniPathway" id="UPA00064">
    <property type="reaction ID" value="UER00091"/>
</dbReference>
<evidence type="ECO:0000313" key="13">
    <source>
        <dbReference type="EMBL" id="OYD13773.1"/>
    </source>
</evidence>
<comment type="cofactor">
    <cofactor evidence="11">
        <name>thiamine diphosphate</name>
        <dbReference type="ChEBI" id="CHEBI:58937"/>
    </cofactor>
    <text evidence="11">Binds 1 thiamine pyrophosphate per subunit.</text>
</comment>
<dbReference type="PROSITE" id="PS00801">
    <property type="entry name" value="TRANSKETOLASE_1"/>
    <property type="match status" value="1"/>
</dbReference>
<evidence type="ECO:0000256" key="2">
    <source>
        <dbReference type="ARBA" id="ARBA00011081"/>
    </source>
</evidence>
<dbReference type="EMBL" id="NOZQ01000215">
    <property type="protein sequence ID" value="OYD13773.1"/>
    <property type="molecule type" value="Genomic_DNA"/>
</dbReference>
<evidence type="ECO:0000259" key="12">
    <source>
        <dbReference type="SMART" id="SM00861"/>
    </source>
</evidence>
<evidence type="ECO:0000256" key="9">
    <source>
        <dbReference type="ARBA" id="ARBA00023229"/>
    </source>
</evidence>
<keyword evidence="7 11" id="KW-0784">Thiamine biosynthesis</keyword>
<sequence length="627" mass="69051">MLSNINSPLDIKSLSYRELDSLASEIRKFIIEVVSKTGGHLAPSLGAVELTLAVHKAFEAPRDRIIWDVGHQSYAHKIITGRRERFHTLRQYKGISGFPRRNESEYDVFGTGHSSTSISAGLGIASARDLKNEDFEIVCIIGDGAMTAGMAYEGINQTGFLKKKLIVILNDNHMSISENVGGMSRYLMKISTAPLYNELKGDLWELLGRLPPSLSGRARLAARKLREGIKNLMIPTILFEELGLRYIGPLDGHNIPSLVEAFESVKEIDEPVLIHVLTEKGRGYEPARNNLPLFHGLGPFDIESGEPKKKQGPPTYTHVFGKALCEFAEKNDKVVAITAAMPEGTGLCYFRDRFKERFFDVGIAEQHAVTFASGMAVEGYIPVCAIYSTFLQRGFDQVIHDVALQNIPVVFCLDRAGLVGEDGPTHHGAFDISYLRVIPNMVVMSPKDENELVGMLSLAIGHRKGPIAIRYPRGQGTGSTIKPSRIHIGKGEVLRDGRDGFILAIGSMVYPSIKASDMLKKKGFDVGVFNTRFVKPLDENSILQIAQRTKNIITCEENALSGGFGGAVAEFLVDKHVNVSLLRLGIPDRFIEHGAREILLEKIGLTDKGIAKSIERFLKVDANKDSN</sequence>
<evidence type="ECO:0000256" key="1">
    <source>
        <dbReference type="ARBA" id="ARBA00004980"/>
    </source>
</evidence>
<dbReference type="AlphaFoldDB" id="A0A235BMU1"/>
<dbReference type="HAMAP" id="MF_00315">
    <property type="entry name" value="DXP_synth"/>
    <property type="match status" value="1"/>
</dbReference>
<feature type="binding site" evidence="11">
    <location>
        <begin position="144"/>
        <end position="145"/>
    </location>
    <ligand>
        <name>thiamine diphosphate</name>
        <dbReference type="ChEBI" id="CHEBI:58937"/>
    </ligand>
</feature>
<dbReference type="InterPro" id="IPR020826">
    <property type="entry name" value="Transketolase_BS"/>
</dbReference>
<accession>A0A235BMU1</accession>
<dbReference type="GO" id="GO:0016114">
    <property type="term" value="P:terpenoid biosynthetic process"/>
    <property type="evidence" value="ECO:0007669"/>
    <property type="project" value="UniProtKB-UniRule"/>
</dbReference>
<feature type="binding site" evidence="11">
    <location>
        <position position="172"/>
    </location>
    <ligand>
        <name>Mg(2+)</name>
        <dbReference type="ChEBI" id="CHEBI:18420"/>
    </ligand>
</feature>
<comment type="similarity">
    <text evidence="2 11">Belongs to the transketolase family. DXPS subfamily.</text>
</comment>
<dbReference type="Proteomes" id="UP000215215">
    <property type="component" value="Unassembled WGS sequence"/>
</dbReference>
<dbReference type="GO" id="GO:0005829">
    <property type="term" value="C:cytosol"/>
    <property type="evidence" value="ECO:0007669"/>
    <property type="project" value="TreeGrafter"/>
</dbReference>
<comment type="catalytic activity">
    <reaction evidence="11">
        <text>D-glyceraldehyde 3-phosphate + pyruvate + H(+) = 1-deoxy-D-xylulose 5-phosphate + CO2</text>
        <dbReference type="Rhea" id="RHEA:12605"/>
        <dbReference type="ChEBI" id="CHEBI:15361"/>
        <dbReference type="ChEBI" id="CHEBI:15378"/>
        <dbReference type="ChEBI" id="CHEBI:16526"/>
        <dbReference type="ChEBI" id="CHEBI:57792"/>
        <dbReference type="ChEBI" id="CHEBI:59776"/>
        <dbReference type="EC" id="2.2.1.7"/>
    </reaction>
</comment>
<dbReference type="Pfam" id="PF02779">
    <property type="entry name" value="Transket_pyr"/>
    <property type="match status" value="1"/>
</dbReference>
<dbReference type="EC" id="2.2.1.7" evidence="11"/>
<dbReference type="GO" id="GO:0030976">
    <property type="term" value="F:thiamine pyrophosphate binding"/>
    <property type="evidence" value="ECO:0007669"/>
    <property type="project" value="UniProtKB-UniRule"/>
</dbReference>
<evidence type="ECO:0000256" key="7">
    <source>
        <dbReference type="ARBA" id="ARBA00022977"/>
    </source>
</evidence>
<dbReference type="Pfam" id="PF13292">
    <property type="entry name" value="DXP_synthase_N"/>
    <property type="match status" value="1"/>
</dbReference>
<evidence type="ECO:0000256" key="11">
    <source>
        <dbReference type="HAMAP-Rule" id="MF_00315"/>
    </source>
</evidence>
<feature type="domain" description="Transketolase-like pyrimidine-binding" evidence="12">
    <location>
        <begin position="314"/>
        <end position="479"/>
    </location>
</feature>
<evidence type="ECO:0000256" key="4">
    <source>
        <dbReference type="ARBA" id="ARBA00022679"/>
    </source>
</evidence>
<organism evidence="13 14">
    <name type="scientific">candidate division WOR-3 bacterium JGI_Cruoil_03_44_89</name>
    <dbReference type="NCBI Taxonomy" id="1973748"/>
    <lineage>
        <taxon>Bacteria</taxon>
        <taxon>Bacteria division WOR-3</taxon>
    </lineage>
</organism>
<keyword evidence="8 11" id="KW-0786">Thiamine pyrophosphate</keyword>
<dbReference type="PANTHER" id="PTHR43322:SF5">
    <property type="entry name" value="1-DEOXY-D-XYLULOSE-5-PHOSPHATE SYNTHASE, CHLOROPLASTIC"/>
    <property type="match status" value="1"/>
</dbReference>
<keyword evidence="9 11" id="KW-0414">Isoprene biosynthesis</keyword>
<name>A0A235BMU1_UNCW3</name>
<dbReference type="NCBIfam" id="NF003933">
    <property type="entry name" value="PRK05444.2-2"/>
    <property type="match status" value="1"/>
</dbReference>
<dbReference type="CDD" id="cd07033">
    <property type="entry name" value="TPP_PYR_DXS_TK_like"/>
    <property type="match status" value="1"/>
</dbReference>
<feature type="binding site" evidence="11">
    <location>
        <position position="365"/>
    </location>
    <ligand>
        <name>thiamine diphosphate</name>
        <dbReference type="ChEBI" id="CHEBI:58937"/>
    </ligand>
</feature>
<reference evidence="13 14" key="1">
    <citation type="submission" date="2017-07" db="EMBL/GenBank/DDBJ databases">
        <title>Recovery of genomes from metagenomes via a dereplication, aggregation, and scoring strategy.</title>
        <authorList>
            <person name="Sieber C.M."/>
            <person name="Probst A.J."/>
            <person name="Sharrar A."/>
            <person name="Thomas B.C."/>
            <person name="Hess M."/>
            <person name="Tringe S.G."/>
            <person name="Banfield J.F."/>
        </authorList>
    </citation>
    <scope>NUCLEOTIDE SEQUENCE [LARGE SCALE GENOMIC DNA]</scope>
    <source>
        <strain evidence="13">JGI_Cruoil_03_44_89</strain>
    </source>
</reference>
<dbReference type="Gene3D" id="3.40.50.970">
    <property type="match status" value="2"/>
</dbReference>
<dbReference type="Gene3D" id="3.40.50.920">
    <property type="match status" value="1"/>
</dbReference>
<dbReference type="SUPFAM" id="SSF52518">
    <property type="entry name" value="Thiamin diphosphate-binding fold (THDP-binding)"/>
    <property type="match status" value="2"/>
</dbReference>
<dbReference type="GO" id="GO:0009228">
    <property type="term" value="P:thiamine biosynthetic process"/>
    <property type="evidence" value="ECO:0007669"/>
    <property type="project" value="UniProtKB-UniRule"/>
</dbReference>
<feature type="binding site" evidence="11">
    <location>
        <begin position="112"/>
        <end position="114"/>
    </location>
    <ligand>
        <name>thiamine diphosphate</name>
        <dbReference type="ChEBI" id="CHEBI:58937"/>
    </ligand>
</feature>
<dbReference type="SUPFAM" id="SSF52922">
    <property type="entry name" value="TK C-terminal domain-like"/>
    <property type="match status" value="1"/>
</dbReference>
<dbReference type="InterPro" id="IPR049557">
    <property type="entry name" value="Transketolase_CS"/>
</dbReference>
<dbReference type="Pfam" id="PF02780">
    <property type="entry name" value="Transketolase_C"/>
    <property type="match status" value="1"/>
</dbReference>
<comment type="subunit">
    <text evidence="3 11">Homodimer.</text>
</comment>
<dbReference type="NCBIfam" id="TIGR00204">
    <property type="entry name" value="dxs"/>
    <property type="match status" value="1"/>
</dbReference>
<comment type="function">
    <text evidence="10 11">Catalyzes the acyloin condensation reaction between C atoms 2 and 3 of pyruvate and glyceraldehyde 3-phosphate to yield 1-deoxy-D-xylulose-5-phosphate (DXP).</text>
</comment>
<evidence type="ECO:0000256" key="6">
    <source>
        <dbReference type="ARBA" id="ARBA00022842"/>
    </source>
</evidence>
<comment type="pathway">
    <text evidence="1 11">Metabolic intermediate biosynthesis; 1-deoxy-D-xylulose 5-phosphate biosynthesis; 1-deoxy-D-xylulose 5-phosphate from D-glyceraldehyde 3-phosphate and pyruvate: step 1/1.</text>
</comment>
<evidence type="ECO:0000313" key="14">
    <source>
        <dbReference type="Proteomes" id="UP000215215"/>
    </source>
</evidence>
<dbReference type="PANTHER" id="PTHR43322">
    <property type="entry name" value="1-D-DEOXYXYLULOSE 5-PHOSPHATE SYNTHASE-RELATED"/>
    <property type="match status" value="1"/>
</dbReference>
<dbReference type="InterPro" id="IPR033248">
    <property type="entry name" value="Transketolase_C"/>
</dbReference>
<dbReference type="InterPro" id="IPR029061">
    <property type="entry name" value="THDP-binding"/>
</dbReference>
<dbReference type="GO" id="GO:0008661">
    <property type="term" value="F:1-deoxy-D-xylulose-5-phosphate synthase activity"/>
    <property type="evidence" value="ECO:0007669"/>
    <property type="project" value="UniProtKB-UniRule"/>
</dbReference>
<feature type="binding site" evidence="11">
    <location>
        <position position="284"/>
    </location>
    <ligand>
        <name>thiamine diphosphate</name>
        <dbReference type="ChEBI" id="CHEBI:58937"/>
    </ligand>
</feature>
<dbReference type="InterPro" id="IPR005475">
    <property type="entry name" value="Transketolase-like_Pyr-bd"/>
</dbReference>
<dbReference type="InterPro" id="IPR009014">
    <property type="entry name" value="Transketo_C/PFOR_II"/>
</dbReference>
<evidence type="ECO:0000256" key="8">
    <source>
        <dbReference type="ARBA" id="ARBA00023052"/>
    </source>
</evidence>
<dbReference type="PROSITE" id="PS00802">
    <property type="entry name" value="TRANSKETOLASE_2"/>
    <property type="match status" value="1"/>
</dbReference>
<keyword evidence="6 11" id="KW-0460">Magnesium</keyword>
<feature type="binding site" evidence="11">
    <location>
        <position position="172"/>
    </location>
    <ligand>
        <name>thiamine diphosphate</name>
        <dbReference type="ChEBI" id="CHEBI:58937"/>
    </ligand>
</feature>
<comment type="caution">
    <text evidence="13">The sequence shown here is derived from an EMBL/GenBank/DDBJ whole genome shotgun (WGS) entry which is preliminary data.</text>
</comment>
<proteinExistence type="inferred from homology"/>
<dbReference type="InterPro" id="IPR005477">
    <property type="entry name" value="Dxylulose-5-P_synthase"/>
</dbReference>
<dbReference type="FunFam" id="3.40.50.970:FF:000005">
    <property type="entry name" value="1-deoxy-D-xylulose-5-phosphate synthase"/>
    <property type="match status" value="1"/>
</dbReference>
<keyword evidence="4 11" id="KW-0808">Transferase</keyword>
<feature type="binding site" evidence="11">
    <location>
        <position position="143"/>
    </location>
    <ligand>
        <name>Mg(2+)</name>
        <dbReference type="ChEBI" id="CHEBI:18420"/>
    </ligand>
</feature>
<protein>
    <recommendedName>
        <fullName evidence="11">1-deoxy-D-xylulose-5-phosphate synthase</fullName>
        <ecNumber evidence="11">2.2.1.7</ecNumber>
    </recommendedName>
    <alternativeName>
        <fullName evidence="11">1-deoxyxylulose-5-phosphate synthase</fullName>
        <shortName evidence="11">DXP synthase</shortName>
        <shortName evidence="11">DXPS</shortName>
    </alternativeName>
</protein>
<gene>
    <name evidence="11 13" type="primary">dxs</name>
    <name evidence="13" type="ORF">CH333_09945</name>
</gene>
<dbReference type="CDD" id="cd02007">
    <property type="entry name" value="TPP_DXS"/>
    <property type="match status" value="1"/>
</dbReference>